<feature type="transmembrane region" description="Helical" evidence="1">
    <location>
        <begin position="213"/>
        <end position="232"/>
    </location>
</feature>
<feature type="transmembrane region" description="Helical" evidence="1">
    <location>
        <begin position="118"/>
        <end position="140"/>
    </location>
</feature>
<protein>
    <submittedName>
        <fullName evidence="2">Uncharacterized protein DUF2812</fullName>
    </submittedName>
</protein>
<dbReference type="Pfam" id="PF11193">
    <property type="entry name" value="DUF2812"/>
    <property type="match status" value="1"/>
</dbReference>
<feature type="transmembrane region" description="Helical" evidence="1">
    <location>
        <begin position="184"/>
        <end position="201"/>
    </location>
</feature>
<sequence>MMSKRGWKLKSIGYFLFKFEKCFQPCKYQMDYNELNEEYLSVLKEAGYEYVGAHGIGGNVFVSENINALDLHTDENLHRKVILEKYSQSDIVMNLIFGLYFALKFYGMSGNIDELIKGAYLCLSLGFVIEAIAISFMRIYMNHKSKFLLKSYQIMTIMTRFIKPIFVMVLLYASFYVWRLSFQIIMFLSLFFMISIGYYYFSNKLLKRTLLSQIKDIILLSLFIYVVIFLVVL</sequence>
<keyword evidence="3" id="KW-1185">Reference proteome</keyword>
<reference evidence="2 3" key="1">
    <citation type="submission" date="2019-03" db="EMBL/GenBank/DDBJ databases">
        <title>Genomic Encyclopedia of Type Strains, Phase IV (KMG-IV): sequencing the most valuable type-strain genomes for metagenomic binning, comparative biology and taxonomic classification.</title>
        <authorList>
            <person name="Goeker M."/>
        </authorList>
    </citation>
    <scope>NUCLEOTIDE SEQUENCE [LARGE SCALE GENOMIC DNA]</scope>
    <source>
        <strain evidence="2 3">DSM 29487</strain>
    </source>
</reference>
<proteinExistence type="predicted"/>
<gene>
    <name evidence="2" type="ORF">EDD60_11126</name>
</gene>
<evidence type="ECO:0000313" key="3">
    <source>
        <dbReference type="Proteomes" id="UP000295515"/>
    </source>
</evidence>
<organism evidence="2 3">
    <name type="scientific">Longibaculum muris</name>
    <dbReference type="NCBI Taxonomy" id="1796628"/>
    <lineage>
        <taxon>Bacteria</taxon>
        <taxon>Bacillati</taxon>
        <taxon>Bacillota</taxon>
        <taxon>Erysipelotrichia</taxon>
        <taxon>Erysipelotrichales</taxon>
        <taxon>Coprobacillaceae</taxon>
        <taxon>Longibaculum</taxon>
    </lineage>
</organism>
<keyword evidence="1" id="KW-0472">Membrane</keyword>
<evidence type="ECO:0000313" key="2">
    <source>
        <dbReference type="EMBL" id="TCV98620.1"/>
    </source>
</evidence>
<dbReference type="RefSeq" id="WP_066449948.1">
    <property type="nucleotide sequence ID" value="NZ_JANKBF010000012.1"/>
</dbReference>
<dbReference type="EMBL" id="SMCQ01000011">
    <property type="protein sequence ID" value="TCV98620.1"/>
    <property type="molecule type" value="Genomic_DNA"/>
</dbReference>
<name>A0A4R3Z0W2_9FIRM</name>
<keyword evidence="1" id="KW-1133">Transmembrane helix</keyword>
<feature type="transmembrane region" description="Helical" evidence="1">
    <location>
        <begin position="161"/>
        <end position="178"/>
    </location>
</feature>
<dbReference type="GeneID" id="98915498"/>
<keyword evidence="1" id="KW-0812">Transmembrane</keyword>
<accession>A0A4R3Z0W2</accession>
<feature type="transmembrane region" description="Helical" evidence="1">
    <location>
        <begin position="89"/>
        <end position="106"/>
    </location>
</feature>
<dbReference type="InterPro" id="IPR021359">
    <property type="entry name" value="DUF2812"/>
</dbReference>
<dbReference type="Proteomes" id="UP000295515">
    <property type="component" value="Unassembled WGS sequence"/>
</dbReference>
<dbReference type="AlphaFoldDB" id="A0A4R3Z0W2"/>
<comment type="caution">
    <text evidence="2">The sequence shown here is derived from an EMBL/GenBank/DDBJ whole genome shotgun (WGS) entry which is preliminary data.</text>
</comment>
<evidence type="ECO:0000256" key="1">
    <source>
        <dbReference type="SAM" id="Phobius"/>
    </source>
</evidence>